<feature type="domain" description="GST C-terminal" evidence="2">
    <location>
        <begin position="103"/>
        <end position="211"/>
    </location>
</feature>
<dbReference type="InterPro" id="IPR004045">
    <property type="entry name" value="Glutathione_S-Trfase_N"/>
</dbReference>
<sequence length="211" mass="23377">MAIPAKSKYVIDAKPAARAGLTLFCADADFASLWARIVLNEKDVDHARIERVVRDRPHQDLLVINPSLSLPTLADRDAVLYPAGIIAEYLDERYPHPRLLPPDPAARALLRMLMARLERELLPLAQSIVDAPRAAEAKTARKQLAEHIIASCRLFPQRGWCLGLDFSLVDCAWAALLSQLGALQLKLPADPALLRYAQRVLARPSVQSALR</sequence>
<protein>
    <submittedName>
        <fullName evidence="3">RNA polymerase-associated protein</fullName>
    </submittedName>
</protein>
<evidence type="ECO:0000313" key="4">
    <source>
        <dbReference type="Proteomes" id="UP000248330"/>
    </source>
</evidence>
<organism evidence="3 4">
    <name type="scientific">Sinimarinibacterium flocculans</name>
    <dbReference type="NCBI Taxonomy" id="985250"/>
    <lineage>
        <taxon>Bacteria</taxon>
        <taxon>Pseudomonadati</taxon>
        <taxon>Pseudomonadota</taxon>
        <taxon>Gammaproteobacteria</taxon>
        <taxon>Nevskiales</taxon>
        <taxon>Nevskiaceae</taxon>
        <taxon>Sinimarinibacterium</taxon>
    </lineage>
</organism>
<dbReference type="InterPro" id="IPR036282">
    <property type="entry name" value="Glutathione-S-Trfase_C_sf"/>
</dbReference>
<name>A0A318EHN3_9GAMM</name>
<dbReference type="SFLD" id="SFLDS00019">
    <property type="entry name" value="Glutathione_Transferase_(cytos"/>
    <property type="match status" value="1"/>
</dbReference>
<evidence type="ECO:0000259" key="2">
    <source>
        <dbReference type="PROSITE" id="PS50405"/>
    </source>
</evidence>
<dbReference type="InterPro" id="IPR036249">
    <property type="entry name" value="Thioredoxin-like_sf"/>
</dbReference>
<accession>A0A318EHN3</accession>
<evidence type="ECO:0000313" key="3">
    <source>
        <dbReference type="EMBL" id="PXV70315.1"/>
    </source>
</evidence>
<dbReference type="Pfam" id="PF00043">
    <property type="entry name" value="GST_C"/>
    <property type="match status" value="1"/>
</dbReference>
<dbReference type="PROSITE" id="PS50405">
    <property type="entry name" value="GST_CTER"/>
    <property type="match status" value="1"/>
</dbReference>
<keyword evidence="4" id="KW-1185">Reference proteome</keyword>
<proteinExistence type="predicted"/>
<dbReference type="RefSeq" id="WP_110263991.1">
    <property type="nucleotide sequence ID" value="NZ_CAKZQT010000038.1"/>
</dbReference>
<dbReference type="Proteomes" id="UP000248330">
    <property type="component" value="Unassembled WGS sequence"/>
</dbReference>
<evidence type="ECO:0000259" key="1">
    <source>
        <dbReference type="PROSITE" id="PS50404"/>
    </source>
</evidence>
<comment type="caution">
    <text evidence="3">The sequence shown here is derived from an EMBL/GenBank/DDBJ whole genome shotgun (WGS) entry which is preliminary data.</text>
</comment>
<dbReference type="Gene3D" id="3.40.30.10">
    <property type="entry name" value="Glutaredoxin"/>
    <property type="match status" value="1"/>
</dbReference>
<reference evidence="3 4" key="1">
    <citation type="submission" date="2018-04" db="EMBL/GenBank/DDBJ databases">
        <title>Genomic Encyclopedia of Type Strains, Phase IV (KMG-IV): sequencing the most valuable type-strain genomes for metagenomic binning, comparative biology and taxonomic classification.</title>
        <authorList>
            <person name="Goeker M."/>
        </authorList>
    </citation>
    <scope>NUCLEOTIDE SEQUENCE [LARGE SCALE GENOMIC DNA]</scope>
    <source>
        <strain evidence="3 4">DSM 104150</strain>
    </source>
</reference>
<dbReference type="SUPFAM" id="SSF52833">
    <property type="entry name" value="Thioredoxin-like"/>
    <property type="match status" value="1"/>
</dbReference>
<feature type="domain" description="GST N-terminal" evidence="1">
    <location>
        <begin position="19"/>
        <end position="98"/>
    </location>
</feature>
<dbReference type="GO" id="GO:0005737">
    <property type="term" value="C:cytoplasm"/>
    <property type="evidence" value="ECO:0007669"/>
    <property type="project" value="TreeGrafter"/>
</dbReference>
<dbReference type="PROSITE" id="PS50404">
    <property type="entry name" value="GST_NTER"/>
    <property type="match status" value="1"/>
</dbReference>
<dbReference type="PANTHER" id="PTHR43968:SF6">
    <property type="entry name" value="GLUTATHIONE S-TRANSFERASE OMEGA"/>
    <property type="match status" value="1"/>
</dbReference>
<dbReference type="Pfam" id="PF13417">
    <property type="entry name" value="GST_N_3"/>
    <property type="match status" value="1"/>
</dbReference>
<dbReference type="AlphaFoldDB" id="A0A318EHN3"/>
<dbReference type="SUPFAM" id="SSF47616">
    <property type="entry name" value="GST C-terminal domain-like"/>
    <property type="match status" value="1"/>
</dbReference>
<dbReference type="OrthoDB" id="9781431at2"/>
<dbReference type="InterPro" id="IPR010987">
    <property type="entry name" value="Glutathione-S-Trfase_C-like"/>
</dbReference>
<dbReference type="InterPro" id="IPR004046">
    <property type="entry name" value="GST_C"/>
</dbReference>
<dbReference type="Gene3D" id="1.20.1050.10">
    <property type="match status" value="1"/>
</dbReference>
<dbReference type="InterPro" id="IPR040079">
    <property type="entry name" value="Glutathione_S-Trfase"/>
</dbReference>
<dbReference type="PANTHER" id="PTHR43968">
    <property type="match status" value="1"/>
</dbReference>
<gene>
    <name evidence="3" type="ORF">C8D93_102167</name>
</gene>
<dbReference type="InterPro" id="IPR050983">
    <property type="entry name" value="GST_Omega/HSP26"/>
</dbReference>
<dbReference type="EMBL" id="QICN01000002">
    <property type="protein sequence ID" value="PXV70315.1"/>
    <property type="molecule type" value="Genomic_DNA"/>
</dbReference>